<dbReference type="InterPro" id="IPR012337">
    <property type="entry name" value="RNaseH-like_sf"/>
</dbReference>
<dbReference type="OrthoDB" id="6356500at2759"/>
<dbReference type="PANTHER" id="PTHR45749">
    <property type="match status" value="1"/>
</dbReference>
<evidence type="ECO:0000259" key="1">
    <source>
        <dbReference type="Pfam" id="PF05699"/>
    </source>
</evidence>
<sequence>MGHHPTMTEAASLMTTLGDLLPEVAKLVKLGLTAPATSCTAERSFSLLKRLKTYLRSTMSQARLNHAAICATYSQELKTLDRAELVREFVSRSTQRTNLFGAQ</sequence>
<reference evidence="2 3" key="1">
    <citation type="submission" date="2019-07" db="EMBL/GenBank/DDBJ databases">
        <title>Draft genome assembly of a fouling barnacle, Amphibalanus amphitrite (Darwin, 1854): The first reference genome for Thecostraca.</title>
        <authorList>
            <person name="Kim W."/>
        </authorList>
    </citation>
    <scope>NUCLEOTIDE SEQUENCE [LARGE SCALE GENOMIC DNA]</scope>
    <source>
        <strain evidence="2">SNU_AA5</strain>
        <tissue evidence="2">Soma without cirri and trophi</tissue>
    </source>
</reference>
<protein>
    <submittedName>
        <fullName evidence="2">Zinc finger MYM-type protein 1</fullName>
    </submittedName>
</protein>
<dbReference type="PANTHER" id="PTHR45749:SF14">
    <property type="entry name" value="TTF-TYPE DOMAIN-CONTAINING PROTEIN"/>
    <property type="match status" value="1"/>
</dbReference>
<organism evidence="2 3">
    <name type="scientific">Amphibalanus amphitrite</name>
    <name type="common">Striped barnacle</name>
    <name type="synonym">Balanus amphitrite</name>
    <dbReference type="NCBI Taxonomy" id="1232801"/>
    <lineage>
        <taxon>Eukaryota</taxon>
        <taxon>Metazoa</taxon>
        <taxon>Ecdysozoa</taxon>
        <taxon>Arthropoda</taxon>
        <taxon>Crustacea</taxon>
        <taxon>Multicrustacea</taxon>
        <taxon>Cirripedia</taxon>
        <taxon>Thoracica</taxon>
        <taxon>Thoracicalcarea</taxon>
        <taxon>Balanomorpha</taxon>
        <taxon>Balanoidea</taxon>
        <taxon>Balanidae</taxon>
        <taxon>Amphibalaninae</taxon>
        <taxon>Amphibalanus</taxon>
    </lineage>
</organism>
<dbReference type="AlphaFoldDB" id="A0A6A4X2L8"/>
<evidence type="ECO:0000313" key="2">
    <source>
        <dbReference type="EMBL" id="KAF0310340.1"/>
    </source>
</evidence>
<proteinExistence type="predicted"/>
<evidence type="ECO:0000313" key="3">
    <source>
        <dbReference type="Proteomes" id="UP000440578"/>
    </source>
</evidence>
<dbReference type="GO" id="GO:0046983">
    <property type="term" value="F:protein dimerization activity"/>
    <property type="evidence" value="ECO:0007669"/>
    <property type="project" value="InterPro"/>
</dbReference>
<gene>
    <name evidence="2" type="primary">ZMYM1_11</name>
    <name evidence="2" type="ORF">FJT64_018635</name>
</gene>
<dbReference type="SUPFAM" id="SSF53098">
    <property type="entry name" value="Ribonuclease H-like"/>
    <property type="match status" value="1"/>
</dbReference>
<feature type="domain" description="HAT C-terminal dimerisation" evidence="1">
    <location>
        <begin position="19"/>
        <end position="73"/>
    </location>
</feature>
<name>A0A6A4X2L8_AMPAM</name>
<comment type="caution">
    <text evidence="2">The sequence shown here is derived from an EMBL/GenBank/DDBJ whole genome shotgun (WGS) entry which is preliminary data.</text>
</comment>
<dbReference type="EMBL" id="VIIS01000318">
    <property type="protein sequence ID" value="KAF0310340.1"/>
    <property type="molecule type" value="Genomic_DNA"/>
</dbReference>
<dbReference type="Pfam" id="PF05699">
    <property type="entry name" value="Dimer_Tnp_hAT"/>
    <property type="match status" value="1"/>
</dbReference>
<keyword evidence="3" id="KW-1185">Reference proteome</keyword>
<accession>A0A6A4X2L8</accession>
<dbReference type="InterPro" id="IPR008906">
    <property type="entry name" value="HATC_C_dom"/>
</dbReference>
<dbReference type="Proteomes" id="UP000440578">
    <property type="component" value="Unassembled WGS sequence"/>
</dbReference>